<name>A0AAV5B0D2_9ACTN</name>
<accession>A0AAV5B0D2</accession>
<dbReference type="InterPro" id="IPR024083">
    <property type="entry name" value="Fumarase/histidase_N"/>
</dbReference>
<dbReference type="FunFam" id="1.20.200.10:FF:000002">
    <property type="entry name" value="Argininosuccinate lyase"/>
    <property type="match status" value="1"/>
</dbReference>
<comment type="catalytic activity">
    <reaction evidence="6">
        <text>2-(N(omega)-L-arginino)succinate = fumarate + L-arginine</text>
        <dbReference type="Rhea" id="RHEA:24020"/>
        <dbReference type="ChEBI" id="CHEBI:29806"/>
        <dbReference type="ChEBI" id="CHEBI:32682"/>
        <dbReference type="ChEBI" id="CHEBI:57472"/>
        <dbReference type="EC" id="4.3.2.1"/>
    </reaction>
</comment>
<keyword evidence="4 6" id="KW-0028">Amino-acid biosynthesis</keyword>
<evidence type="ECO:0000313" key="10">
    <source>
        <dbReference type="Proteomes" id="UP001055025"/>
    </source>
</evidence>
<comment type="subcellular location">
    <subcellularLocation>
        <location evidence="6">Cytoplasm</location>
    </subcellularLocation>
</comment>
<dbReference type="InterPro" id="IPR020557">
    <property type="entry name" value="Fumarate_lyase_CS"/>
</dbReference>
<dbReference type="Pfam" id="PF00206">
    <property type="entry name" value="Lyase_1"/>
    <property type="match status" value="1"/>
</dbReference>
<evidence type="ECO:0000256" key="5">
    <source>
        <dbReference type="ARBA" id="ARBA00023239"/>
    </source>
</evidence>
<dbReference type="PANTHER" id="PTHR43814:SF1">
    <property type="entry name" value="ARGININOSUCCINATE LYASE"/>
    <property type="match status" value="1"/>
</dbReference>
<keyword evidence="10" id="KW-1185">Reference proteome</keyword>
<keyword evidence="3 6" id="KW-0055">Arginine biosynthesis</keyword>
<evidence type="ECO:0000256" key="1">
    <source>
        <dbReference type="ARBA" id="ARBA00004941"/>
    </source>
</evidence>
<dbReference type="AlphaFoldDB" id="A0AAV5B0D2"/>
<protein>
    <recommendedName>
        <fullName evidence="2 6">Argininosuccinate lyase</fullName>
        <shortName evidence="6">ASAL</shortName>
        <ecNumber evidence="2 6">4.3.2.1</ecNumber>
    </recommendedName>
    <alternativeName>
        <fullName evidence="6">Arginosuccinase</fullName>
    </alternativeName>
</protein>
<dbReference type="FunFam" id="1.10.40.30:FF:000001">
    <property type="entry name" value="Argininosuccinate lyase"/>
    <property type="match status" value="1"/>
</dbReference>
<comment type="similarity">
    <text evidence="6">Belongs to the lyase 1 family. Argininosuccinate lyase subfamily.</text>
</comment>
<keyword evidence="6" id="KW-0963">Cytoplasm</keyword>
<dbReference type="GO" id="GO:0004056">
    <property type="term" value="F:argininosuccinate lyase activity"/>
    <property type="evidence" value="ECO:0007669"/>
    <property type="project" value="UniProtKB-UniRule"/>
</dbReference>
<dbReference type="EMBL" id="BQKC01000001">
    <property type="protein sequence ID" value="GJM55009.1"/>
    <property type="molecule type" value="Genomic_DNA"/>
</dbReference>
<comment type="caution">
    <text evidence="9">The sequence shown here is derived from an EMBL/GenBank/DDBJ whole genome shotgun (WGS) entry which is preliminary data.</text>
</comment>
<dbReference type="GO" id="GO:0005829">
    <property type="term" value="C:cytosol"/>
    <property type="evidence" value="ECO:0007669"/>
    <property type="project" value="TreeGrafter"/>
</dbReference>
<evidence type="ECO:0000259" key="8">
    <source>
        <dbReference type="Pfam" id="PF14698"/>
    </source>
</evidence>
<keyword evidence="5 6" id="KW-0456">Lyase</keyword>
<proteinExistence type="inferred from homology"/>
<dbReference type="PRINTS" id="PR00145">
    <property type="entry name" value="ARGSUCLYASE"/>
</dbReference>
<dbReference type="RefSeq" id="WP_135977740.1">
    <property type="nucleotide sequence ID" value="NZ_BQKC01000001.1"/>
</dbReference>
<dbReference type="Gene3D" id="1.20.200.10">
    <property type="entry name" value="Fumarase/aspartase (Central domain)"/>
    <property type="match status" value="1"/>
</dbReference>
<dbReference type="SUPFAM" id="SSF48557">
    <property type="entry name" value="L-aspartase-like"/>
    <property type="match status" value="1"/>
</dbReference>
<dbReference type="Gene3D" id="1.10.275.10">
    <property type="entry name" value="Fumarase/aspartase (N-terminal domain)"/>
    <property type="match status" value="1"/>
</dbReference>
<feature type="domain" description="Fumarate lyase N-terminal" evidence="7">
    <location>
        <begin position="17"/>
        <end position="310"/>
    </location>
</feature>
<gene>
    <name evidence="6 9" type="primary">argH</name>
    <name evidence="9" type="ORF">ATOP_06640</name>
</gene>
<dbReference type="InterPro" id="IPR009049">
    <property type="entry name" value="Argininosuccinate_lyase"/>
</dbReference>
<dbReference type="NCBIfam" id="TIGR00838">
    <property type="entry name" value="argH"/>
    <property type="match status" value="1"/>
</dbReference>
<evidence type="ECO:0000256" key="3">
    <source>
        <dbReference type="ARBA" id="ARBA00022571"/>
    </source>
</evidence>
<dbReference type="FunFam" id="1.10.275.10:FF:000002">
    <property type="entry name" value="Argininosuccinate lyase"/>
    <property type="match status" value="1"/>
</dbReference>
<dbReference type="Pfam" id="PF14698">
    <property type="entry name" value="ASL_C2"/>
    <property type="match status" value="1"/>
</dbReference>
<reference evidence="9" key="1">
    <citation type="journal article" date="2022" name="Int. J. Syst. Evol. Microbiol.">
        <title>Granulimonas faecalis gen. nov., sp. nov., and Leptogranulimonas caecicola gen. nov., sp. nov., novel lactate-producing Atopobiaceae bacteria isolated from mouse intestines, and an emended description of the family Atopobiaceae.</title>
        <authorList>
            <person name="Morinaga K."/>
            <person name="Kusada H."/>
            <person name="Sakamoto S."/>
            <person name="Murakami T."/>
            <person name="Toyoda A."/>
            <person name="Mori H."/>
            <person name="Meng X.Y."/>
            <person name="Takashino M."/>
            <person name="Murotomi K."/>
            <person name="Tamaki H."/>
        </authorList>
    </citation>
    <scope>NUCLEOTIDE SEQUENCE</scope>
    <source>
        <strain evidence="9">OPF53</strain>
    </source>
</reference>
<dbReference type="PROSITE" id="PS00163">
    <property type="entry name" value="FUMARATE_LYASES"/>
    <property type="match status" value="1"/>
</dbReference>
<dbReference type="PRINTS" id="PR00149">
    <property type="entry name" value="FUMRATELYASE"/>
</dbReference>
<dbReference type="Gene3D" id="1.10.40.30">
    <property type="entry name" value="Fumarase/aspartase (C-terminal domain)"/>
    <property type="match status" value="1"/>
</dbReference>
<dbReference type="InterPro" id="IPR022761">
    <property type="entry name" value="Fumarate_lyase_N"/>
</dbReference>
<comment type="pathway">
    <text evidence="1 6">Amino-acid biosynthesis; L-arginine biosynthesis; L-arginine from L-ornithine and carbamoyl phosphate: step 3/3.</text>
</comment>
<dbReference type="InterPro" id="IPR029419">
    <property type="entry name" value="Arg_succ_lyase_C"/>
</dbReference>
<evidence type="ECO:0000256" key="2">
    <source>
        <dbReference type="ARBA" id="ARBA00012338"/>
    </source>
</evidence>
<evidence type="ECO:0000256" key="4">
    <source>
        <dbReference type="ARBA" id="ARBA00022605"/>
    </source>
</evidence>
<dbReference type="EC" id="4.3.2.1" evidence="2 6"/>
<dbReference type="GO" id="GO:0042450">
    <property type="term" value="P:L-arginine biosynthetic process via ornithine"/>
    <property type="evidence" value="ECO:0007669"/>
    <property type="project" value="UniProtKB-UniRule"/>
</dbReference>
<dbReference type="InterPro" id="IPR008948">
    <property type="entry name" value="L-Aspartase-like"/>
</dbReference>
<evidence type="ECO:0000313" key="9">
    <source>
        <dbReference type="EMBL" id="GJM55009.1"/>
    </source>
</evidence>
<evidence type="ECO:0000256" key="6">
    <source>
        <dbReference type="HAMAP-Rule" id="MF_00006"/>
    </source>
</evidence>
<feature type="domain" description="Argininosuccinate lyase C-terminal" evidence="8">
    <location>
        <begin position="373"/>
        <end position="440"/>
    </location>
</feature>
<organism evidence="9 10">
    <name type="scientific">Granulimonas faecalis</name>
    <dbReference type="NCBI Taxonomy" id="2894155"/>
    <lineage>
        <taxon>Bacteria</taxon>
        <taxon>Bacillati</taxon>
        <taxon>Actinomycetota</taxon>
        <taxon>Coriobacteriia</taxon>
        <taxon>Coriobacteriales</taxon>
        <taxon>Kribbibacteriaceae</taxon>
        <taxon>Granulimonas</taxon>
    </lineage>
</organism>
<dbReference type="PANTHER" id="PTHR43814">
    <property type="entry name" value="ARGININOSUCCINATE LYASE"/>
    <property type="match status" value="1"/>
</dbReference>
<dbReference type="HAMAP" id="MF_00006">
    <property type="entry name" value="Arg_succ_lyase"/>
    <property type="match status" value="1"/>
</dbReference>
<evidence type="ECO:0000259" key="7">
    <source>
        <dbReference type="Pfam" id="PF00206"/>
    </source>
</evidence>
<sequence>MESQQNQAPKPLWSGRFDATPSGELELFGASLTFDRRLWREDIAGSVAHATMLGRQGVLDEADVDAIRAGLARIADEIEAGTFVFDPTVDEDVHMAIERVLTERIGPAGGRLHTGRSRNDQTVTDGRLAAKGFAASLHDAALDLVAALAERAEGESGVVMPGYTHLQPAQPVLLSHHLLAYAWMLLRDCRRFDAALDAADASPLGSAALAGTTYPLDRAMTAGAMGFSSVIPNSMDAVADRDFVCDLVYACSMCQMHLSRLCEELIVWSTAEFGFVEMDDAHSTGSSIMPQKKNPDFCELVRGKTGRVYGDLVSILTVLKGIPLTYDKDLQEDKEPMFDAFDTVLGSLHAVTGMVRTMRVRSDRMAEAAHEGFMAATDLADYLVGKGMPFREAHGVVGRVVADCVKAGVTLQDLTAEELRSWSPLFGDDAPDAVAIDAVVSRRTTFGGTAPDAVAEQLALLKEAVAGEAR</sequence>
<dbReference type="Proteomes" id="UP001055025">
    <property type="component" value="Unassembled WGS sequence"/>
</dbReference>
<dbReference type="CDD" id="cd01359">
    <property type="entry name" value="Argininosuccinate_lyase"/>
    <property type="match status" value="1"/>
</dbReference>
<dbReference type="InterPro" id="IPR000362">
    <property type="entry name" value="Fumarate_lyase_fam"/>
</dbReference>